<dbReference type="AlphaFoldDB" id="A0A845UZM7"/>
<accession>A0A845UZM7</accession>
<proteinExistence type="predicted"/>
<keyword evidence="1" id="KW-1133">Transmembrane helix</keyword>
<comment type="caution">
    <text evidence="3">The sequence shown here is derived from an EMBL/GenBank/DDBJ whole genome shotgun (WGS) entry which is preliminary data.</text>
</comment>
<evidence type="ECO:0000256" key="1">
    <source>
        <dbReference type="SAM" id="Phobius"/>
    </source>
</evidence>
<dbReference type="RefSeq" id="WP_164211586.1">
    <property type="nucleotide sequence ID" value="NZ_JAAGSC010000041.1"/>
</dbReference>
<keyword evidence="1" id="KW-0472">Membrane</keyword>
<protein>
    <recommendedName>
        <fullName evidence="2">Copper resistance protein D domain-containing protein</fullName>
    </recommendedName>
</protein>
<organism evidence="3 4">
    <name type="scientific">Wenzhouxiangella limi</name>
    <dbReference type="NCBI Taxonomy" id="2707351"/>
    <lineage>
        <taxon>Bacteria</taxon>
        <taxon>Pseudomonadati</taxon>
        <taxon>Pseudomonadota</taxon>
        <taxon>Gammaproteobacteria</taxon>
        <taxon>Chromatiales</taxon>
        <taxon>Wenzhouxiangellaceae</taxon>
        <taxon>Wenzhouxiangella</taxon>
    </lineage>
</organism>
<dbReference type="Proteomes" id="UP000484885">
    <property type="component" value="Unassembled WGS sequence"/>
</dbReference>
<dbReference type="Pfam" id="PF05425">
    <property type="entry name" value="CopD"/>
    <property type="match status" value="1"/>
</dbReference>
<sequence length="156" mass="16602">MPSSLVSALIALHAVAATVWVGGMFLAYTAVRPAAGAALEPPERGKLWLGIFARFFPWVWISILVLLGTGFALIFGVYGGMAGVGGHVHIMLLAGVIMMGLFAYLYLLPYQHMRRAVAAADWAEAGRRLGRIRSIIAINLTLGLLTIAIGSGGPLW</sequence>
<feature type="transmembrane region" description="Helical" evidence="1">
    <location>
        <begin position="52"/>
        <end position="78"/>
    </location>
</feature>
<evidence type="ECO:0000259" key="2">
    <source>
        <dbReference type="Pfam" id="PF05425"/>
    </source>
</evidence>
<feature type="domain" description="Copper resistance protein D" evidence="2">
    <location>
        <begin position="51"/>
        <end position="149"/>
    </location>
</feature>
<keyword evidence="1" id="KW-0812">Transmembrane</keyword>
<gene>
    <name evidence="3" type="ORF">G3I74_10790</name>
</gene>
<name>A0A845UZM7_9GAMM</name>
<evidence type="ECO:0000313" key="3">
    <source>
        <dbReference type="EMBL" id="NDY96218.1"/>
    </source>
</evidence>
<keyword evidence="4" id="KW-1185">Reference proteome</keyword>
<feature type="transmembrane region" description="Helical" evidence="1">
    <location>
        <begin position="135"/>
        <end position="155"/>
    </location>
</feature>
<feature type="transmembrane region" description="Helical" evidence="1">
    <location>
        <begin position="90"/>
        <end position="108"/>
    </location>
</feature>
<dbReference type="EMBL" id="JAAGSC010000041">
    <property type="protein sequence ID" value="NDY96218.1"/>
    <property type="molecule type" value="Genomic_DNA"/>
</dbReference>
<reference evidence="3 4" key="1">
    <citation type="submission" date="2020-02" db="EMBL/GenBank/DDBJ databases">
        <authorList>
            <person name="Zhang X.-Y."/>
        </authorList>
    </citation>
    <scope>NUCLEOTIDE SEQUENCE [LARGE SCALE GENOMIC DNA]</scope>
    <source>
        <strain evidence="3 4">C33</strain>
    </source>
</reference>
<dbReference type="InterPro" id="IPR008457">
    <property type="entry name" value="Cu-R_CopD_dom"/>
</dbReference>
<dbReference type="GO" id="GO:0016020">
    <property type="term" value="C:membrane"/>
    <property type="evidence" value="ECO:0007669"/>
    <property type="project" value="InterPro"/>
</dbReference>
<evidence type="ECO:0000313" key="4">
    <source>
        <dbReference type="Proteomes" id="UP000484885"/>
    </source>
</evidence>
<feature type="transmembrane region" description="Helical" evidence="1">
    <location>
        <begin position="6"/>
        <end position="31"/>
    </location>
</feature>